<keyword evidence="5" id="KW-0472">Membrane</keyword>
<dbReference type="GO" id="GO:0035269">
    <property type="term" value="P:protein O-linked glycosylation via mannose"/>
    <property type="evidence" value="ECO:0007669"/>
    <property type="project" value="TreeGrafter"/>
</dbReference>
<keyword evidence="3" id="KW-0735">Signal-anchor</keyword>
<dbReference type="OrthoDB" id="411524at2759"/>
<keyword evidence="2" id="KW-0812">Transmembrane</keyword>
<proteinExistence type="predicted"/>
<feature type="signal peptide" evidence="7">
    <location>
        <begin position="1"/>
        <end position="27"/>
    </location>
</feature>
<dbReference type="GO" id="GO:0042285">
    <property type="term" value="F:xylosyltransferase activity"/>
    <property type="evidence" value="ECO:0007669"/>
    <property type="project" value="TreeGrafter"/>
</dbReference>
<reference evidence="8 9" key="1">
    <citation type="journal article" date="2014" name="BMC Genomics">
        <title>Oil accumulation mechanisms of the oleaginous microalga Chlorella protothecoides revealed through its genome, transcriptomes, and proteomes.</title>
        <authorList>
            <person name="Gao C."/>
            <person name="Wang Y."/>
            <person name="Shen Y."/>
            <person name="Yan D."/>
            <person name="He X."/>
            <person name="Dai J."/>
            <person name="Wu Q."/>
        </authorList>
    </citation>
    <scope>NUCLEOTIDE SEQUENCE [LARGE SCALE GENOMIC DNA]</scope>
    <source>
        <strain evidence="8 9">0710</strain>
    </source>
</reference>
<evidence type="ECO:0000313" key="9">
    <source>
        <dbReference type="Proteomes" id="UP000028924"/>
    </source>
</evidence>
<evidence type="ECO:0000313" key="8">
    <source>
        <dbReference type="EMBL" id="KFM26519.1"/>
    </source>
</evidence>
<evidence type="ECO:0000256" key="5">
    <source>
        <dbReference type="ARBA" id="ARBA00023136"/>
    </source>
</evidence>
<dbReference type="InterPro" id="IPR051292">
    <property type="entry name" value="Xyl/GlcA_transferase"/>
</dbReference>
<dbReference type="GO" id="GO:0016020">
    <property type="term" value="C:membrane"/>
    <property type="evidence" value="ECO:0007669"/>
    <property type="project" value="UniProtKB-SubCell"/>
</dbReference>
<keyword evidence="4" id="KW-1133">Transmembrane helix</keyword>
<dbReference type="RefSeq" id="XP_011399457.1">
    <property type="nucleotide sequence ID" value="XM_011401155.1"/>
</dbReference>
<dbReference type="PANTHER" id="PTHR12270:SF52">
    <property type="entry name" value="GLYCOSYLTRANSFERASE-LIKE PROTEIN GNT13-RELATED"/>
    <property type="match status" value="1"/>
</dbReference>
<keyword evidence="8" id="KW-0808">Transferase</keyword>
<dbReference type="InterPro" id="IPR029044">
    <property type="entry name" value="Nucleotide-diphossugar_trans"/>
</dbReference>
<dbReference type="Proteomes" id="UP000028924">
    <property type="component" value="Unassembled WGS sequence"/>
</dbReference>
<keyword evidence="6" id="KW-0325">Glycoprotein</keyword>
<evidence type="ECO:0000256" key="7">
    <source>
        <dbReference type="SAM" id="SignalP"/>
    </source>
</evidence>
<keyword evidence="7" id="KW-0732">Signal</keyword>
<evidence type="ECO:0000256" key="2">
    <source>
        <dbReference type="ARBA" id="ARBA00022692"/>
    </source>
</evidence>
<name>A0A087SLB5_AUXPR</name>
<keyword evidence="9" id="KW-1185">Reference proteome</keyword>
<dbReference type="GO" id="GO:0015020">
    <property type="term" value="F:glucuronosyltransferase activity"/>
    <property type="evidence" value="ECO:0007669"/>
    <property type="project" value="TreeGrafter"/>
</dbReference>
<protein>
    <submittedName>
        <fullName evidence="8">Glycosyltransferase-like protein LARGE2</fullName>
    </submittedName>
</protein>
<dbReference type="SUPFAM" id="SSF53448">
    <property type="entry name" value="Nucleotide-diphospho-sugar transferases"/>
    <property type="match status" value="1"/>
</dbReference>
<dbReference type="EMBL" id="KL662129">
    <property type="protein sequence ID" value="KFM26519.1"/>
    <property type="molecule type" value="Genomic_DNA"/>
</dbReference>
<dbReference type="AlphaFoldDB" id="A0A087SLB5"/>
<dbReference type="PANTHER" id="PTHR12270">
    <property type="entry name" value="GLYCOSYLTRANSFERASE-RELATED"/>
    <property type="match status" value="1"/>
</dbReference>
<evidence type="ECO:0000256" key="3">
    <source>
        <dbReference type="ARBA" id="ARBA00022968"/>
    </source>
</evidence>
<gene>
    <name evidence="8" type="ORF">F751_2106</name>
</gene>
<accession>A0A087SLB5</accession>
<dbReference type="eggNOG" id="KOG3765">
    <property type="taxonomic scope" value="Eukaryota"/>
</dbReference>
<dbReference type="GeneID" id="23613497"/>
<evidence type="ECO:0000256" key="1">
    <source>
        <dbReference type="ARBA" id="ARBA00004606"/>
    </source>
</evidence>
<comment type="subcellular location">
    <subcellularLocation>
        <location evidence="1">Membrane</location>
        <topology evidence="1">Single-pass type II membrane protein</topology>
    </subcellularLocation>
</comment>
<evidence type="ECO:0000256" key="6">
    <source>
        <dbReference type="ARBA" id="ARBA00023180"/>
    </source>
</evidence>
<dbReference type="Gene3D" id="3.90.550.10">
    <property type="entry name" value="Spore Coat Polysaccharide Biosynthesis Protein SpsA, Chain A"/>
    <property type="match status" value="1"/>
</dbReference>
<evidence type="ECO:0000256" key="4">
    <source>
        <dbReference type="ARBA" id="ARBA00022989"/>
    </source>
</evidence>
<feature type="chain" id="PRO_5001828914" evidence="7">
    <location>
        <begin position="28"/>
        <end position="425"/>
    </location>
</feature>
<organism evidence="8 9">
    <name type="scientific">Auxenochlorella protothecoides</name>
    <name type="common">Green microalga</name>
    <name type="synonym">Chlorella protothecoides</name>
    <dbReference type="NCBI Taxonomy" id="3075"/>
    <lineage>
        <taxon>Eukaryota</taxon>
        <taxon>Viridiplantae</taxon>
        <taxon>Chlorophyta</taxon>
        <taxon>core chlorophytes</taxon>
        <taxon>Trebouxiophyceae</taxon>
        <taxon>Chlorellales</taxon>
        <taxon>Chlorellaceae</taxon>
        <taxon>Auxenochlorella</taxon>
    </lineage>
</organism>
<dbReference type="Pfam" id="PF13896">
    <property type="entry name" value="Glyco_transf_49"/>
    <property type="match status" value="1"/>
</dbReference>
<sequence length="425" mass="46125">MAPGRSIPGLQLLRTLIIAGLLAAAHGDLTTDDQFLCPTPHAIPNLPILKTEASISSGKERAPTDVTLVTQLSFERLYMLEGQCDVWSGTISAAVYIALVGGKAVSVELNSNQDPHLIALSRVVAAFRQFHELAEQKGICKLDLQLVSQEVENVWLSGLYPVNSMRNRALANAKTDVVLLLDVDFWPSAELVEVMAQPRKYESLRGAVLARRAIVLPAFEPGDAGDVGVEVARGAELGGKAAAAAMSRDGRLKPFHTDRYRAGHRATDYARWLTARTPYHIRYEEGYEPYVLVARRFVPWYDERFVGYRKNKVVHLLHLAQQGTLFVVHPNAFTVHSPHPRARTWKVTRKTGLWDQLATIYREVKEQLAAQTYVPAAMYSCGEHGAAAAASGAVTTAEAQPSAGATAGDAVLGEDPGAATAVTAA</sequence>
<dbReference type="KEGG" id="apro:F751_2106"/>